<reference evidence="10 11" key="1">
    <citation type="submission" date="2013-05" db="EMBL/GenBank/DDBJ databases">
        <title>Draft genome sequence of Rubidibacter lacunae KORDI 51-2.</title>
        <authorList>
            <person name="Choi D.H."/>
            <person name="Noh J.H."/>
            <person name="Kwon K.-K."/>
            <person name="Lee J.-H."/>
            <person name="Ryu J.-Y."/>
        </authorList>
    </citation>
    <scope>NUCLEOTIDE SEQUENCE [LARGE SCALE GENOMIC DNA]</scope>
    <source>
        <strain evidence="10 11">KORDI 51-2</strain>
    </source>
</reference>
<dbReference type="InterPro" id="IPR019815">
    <property type="entry name" value="Translation_initiation_fac_3_C"/>
</dbReference>
<keyword evidence="11" id="KW-1185">Reference proteome</keyword>
<dbReference type="STRING" id="582515.KR51_00002400"/>
<name>U5DMN1_9CHRO</name>
<sequence>MKNNNKQQRRQSRDIPPINRNIRFPKIRLISPEGEQLGILTPDEGRRLADERDLDLVLVSDKADPPVCRIMDYGKYKYEQDRRAREARKKQHSAEVKEVKMRYKIDDHDYEVRINQAKRFLKSGDKVKATVTFRGREIQHADLAETLLRRMATDLSELAELQQLPKREGRNMNMLLSPRKSDKDKDKEPVFTPDGKPARPKLAKPAKPVKPAKPQQVES</sequence>
<dbReference type="InParanoid" id="U5DMN1"/>
<dbReference type="Gene3D" id="3.30.110.10">
    <property type="entry name" value="Translation initiation factor 3 (IF-3), C-terminal domain"/>
    <property type="match status" value="1"/>
</dbReference>
<keyword evidence="2 4" id="KW-0396">Initiation factor</keyword>
<dbReference type="PANTHER" id="PTHR10938">
    <property type="entry name" value="TRANSLATION INITIATION FACTOR IF-3"/>
    <property type="match status" value="1"/>
</dbReference>
<dbReference type="FunFam" id="3.30.110.10:FF:000001">
    <property type="entry name" value="Translation initiation factor IF-3"/>
    <property type="match status" value="1"/>
</dbReference>
<accession>U5DMN1</accession>
<feature type="compositionally biased region" description="Basic and acidic residues" evidence="7">
    <location>
        <begin position="179"/>
        <end position="189"/>
    </location>
</feature>
<evidence type="ECO:0000313" key="10">
    <source>
        <dbReference type="EMBL" id="ERN42936.1"/>
    </source>
</evidence>
<evidence type="ECO:0000256" key="7">
    <source>
        <dbReference type="SAM" id="MobiDB-lite"/>
    </source>
</evidence>
<feature type="domain" description="Translation initiation factor 3 C-terminal" evidence="8">
    <location>
        <begin position="95"/>
        <end position="178"/>
    </location>
</feature>
<keyword evidence="3 4" id="KW-0648">Protein biosynthesis</keyword>
<dbReference type="PANTHER" id="PTHR10938:SF0">
    <property type="entry name" value="TRANSLATION INITIATION FACTOR IF-3, MITOCHONDRIAL"/>
    <property type="match status" value="1"/>
</dbReference>
<dbReference type="GO" id="GO:0032790">
    <property type="term" value="P:ribosome disassembly"/>
    <property type="evidence" value="ECO:0007669"/>
    <property type="project" value="TreeGrafter"/>
</dbReference>
<dbReference type="FunCoup" id="U5DMN1">
    <property type="interactions" value="445"/>
</dbReference>
<dbReference type="Proteomes" id="UP000016960">
    <property type="component" value="Unassembled WGS sequence"/>
</dbReference>
<dbReference type="Pfam" id="PF00707">
    <property type="entry name" value="IF3_C"/>
    <property type="match status" value="1"/>
</dbReference>
<dbReference type="eggNOG" id="COG0290">
    <property type="taxonomic scope" value="Bacteria"/>
</dbReference>
<feature type="domain" description="Translation initiation factor 3 N-terminal" evidence="9">
    <location>
        <begin position="18"/>
        <end position="87"/>
    </location>
</feature>
<evidence type="ECO:0000313" key="11">
    <source>
        <dbReference type="Proteomes" id="UP000016960"/>
    </source>
</evidence>
<dbReference type="EMBL" id="ASSJ01000004">
    <property type="protein sequence ID" value="ERN42936.1"/>
    <property type="molecule type" value="Genomic_DNA"/>
</dbReference>
<gene>
    <name evidence="4" type="primary">infC</name>
    <name evidence="10" type="ORF">KR51_00002400</name>
</gene>
<dbReference type="NCBIfam" id="TIGR00168">
    <property type="entry name" value="infC"/>
    <property type="match status" value="1"/>
</dbReference>
<dbReference type="GO" id="GO:0003743">
    <property type="term" value="F:translation initiation factor activity"/>
    <property type="evidence" value="ECO:0007669"/>
    <property type="project" value="UniProtKB-UniRule"/>
</dbReference>
<evidence type="ECO:0000259" key="9">
    <source>
        <dbReference type="Pfam" id="PF05198"/>
    </source>
</evidence>
<dbReference type="GO" id="GO:0005829">
    <property type="term" value="C:cytosol"/>
    <property type="evidence" value="ECO:0007669"/>
    <property type="project" value="TreeGrafter"/>
</dbReference>
<keyword evidence="4" id="KW-0963">Cytoplasm</keyword>
<dbReference type="PATRIC" id="fig|582515.4.peg.270"/>
<evidence type="ECO:0000256" key="3">
    <source>
        <dbReference type="ARBA" id="ARBA00022917"/>
    </source>
</evidence>
<dbReference type="Gene3D" id="3.10.20.80">
    <property type="entry name" value="Translation initiation factor 3 (IF-3), N-terminal domain"/>
    <property type="match status" value="1"/>
</dbReference>
<dbReference type="GO" id="GO:0043022">
    <property type="term" value="F:ribosome binding"/>
    <property type="evidence" value="ECO:0007669"/>
    <property type="project" value="UniProtKB-ARBA"/>
</dbReference>
<comment type="similarity">
    <text evidence="1 4 6">Belongs to the IF-3 family.</text>
</comment>
<comment type="subunit">
    <text evidence="4 6">Monomer.</text>
</comment>
<evidence type="ECO:0000259" key="8">
    <source>
        <dbReference type="Pfam" id="PF00707"/>
    </source>
</evidence>
<dbReference type="InterPro" id="IPR036787">
    <property type="entry name" value="T_IF-3_N_sf"/>
</dbReference>
<dbReference type="FunFam" id="3.10.20.80:FF:000001">
    <property type="entry name" value="Translation initiation factor IF-3"/>
    <property type="match status" value="1"/>
</dbReference>
<comment type="function">
    <text evidence="4 6">IF-3 binds to the 30S ribosomal subunit and shifts the equilibrium between 70S ribosomes and their 50S and 30S subunits in favor of the free subunits, thus enhancing the availability of 30S subunits on which protein synthesis initiation begins.</text>
</comment>
<organism evidence="10 11">
    <name type="scientific">Rubidibacter lacunae KORDI 51-2</name>
    <dbReference type="NCBI Taxonomy" id="582515"/>
    <lineage>
        <taxon>Bacteria</taxon>
        <taxon>Bacillati</taxon>
        <taxon>Cyanobacteriota</taxon>
        <taxon>Cyanophyceae</taxon>
        <taxon>Oscillatoriophycideae</taxon>
        <taxon>Chroococcales</taxon>
        <taxon>Aphanothecaceae</taxon>
        <taxon>Rubidibacter</taxon>
    </lineage>
</organism>
<evidence type="ECO:0000256" key="2">
    <source>
        <dbReference type="ARBA" id="ARBA00022540"/>
    </source>
</evidence>
<protein>
    <recommendedName>
        <fullName evidence="4 5">Translation initiation factor IF-3</fullName>
    </recommendedName>
</protein>
<dbReference type="PROSITE" id="PS00938">
    <property type="entry name" value="IF3"/>
    <property type="match status" value="1"/>
</dbReference>
<dbReference type="OrthoDB" id="9806014at2"/>
<comment type="subcellular location">
    <subcellularLocation>
        <location evidence="4 6">Cytoplasm</location>
    </subcellularLocation>
</comment>
<dbReference type="InterPro" id="IPR019814">
    <property type="entry name" value="Translation_initiation_fac_3_N"/>
</dbReference>
<evidence type="ECO:0000256" key="1">
    <source>
        <dbReference type="ARBA" id="ARBA00005439"/>
    </source>
</evidence>
<dbReference type="SUPFAM" id="SSF54364">
    <property type="entry name" value="Translation initiation factor IF3, N-terminal domain"/>
    <property type="match status" value="1"/>
</dbReference>
<evidence type="ECO:0000256" key="6">
    <source>
        <dbReference type="RuleBase" id="RU000646"/>
    </source>
</evidence>
<evidence type="ECO:0000256" key="5">
    <source>
        <dbReference type="NCBIfam" id="TIGR00168"/>
    </source>
</evidence>
<dbReference type="GO" id="GO:0016020">
    <property type="term" value="C:membrane"/>
    <property type="evidence" value="ECO:0007669"/>
    <property type="project" value="TreeGrafter"/>
</dbReference>
<evidence type="ECO:0000256" key="4">
    <source>
        <dbReference type="HAMAP-Rule" id="MF_00080"/>
    </source>
</evidence>
<dbReference type="InterPro" id="IPR019813">
    <property type="entry name" value="Translation_initiation_fac3_CS"/>
</dbReference>
<dbReference type="InterPro" id="IPR036788">
    <property type="entry name" value="T_IF-3_C_sf"/>
</dbReference>
<comment type="caution">
    <text evidence="10">The sequence shown here is derived from an EMBL/GenBank/DDBJ whole genome shotgun (WGS) entry which is preliminary data.</text>
</comment>
<dbReference type="SUPFAM" id="SSF55200">
    <property type="entry name" value="Translation initiation factor IF3, C-terminal domain"/>
    <property type="match status" value="1"/>
</dbReference>
<feature type="region of interest" description="Disordered" evidence="7">
    <location>
        <begin position="167"/>
        <end position="219"/>
    </location>
</feature>
<dbReference type="AlphaFoldDB" id="U5DMN1"/>
<dbReference type="InterPro" id="IPR001288">
    <property type="entry name" value="Translation_initiation_fac_3"/>
</dbReference>
<dbReference type="Pfam" id="PF05198">
    <property type="entry name" value="IF3_N"/>
    <property type="match status" value="1"/>
</dbReference>
<dbReference type="HAMAP" id="MF_00080">
    <property type="entry name" value="IF_3"/>
    <property type="match status" value="1"/>
</dbReference>
<proteinExistence type="inferred from homology"/>